<evidence type="ECO:0000313" key="3">
    <source>
        <dbReference type="Proteomes" id="UP000184073"/>
    </source>
</evidence>
<protein>
    <submittedName>
        <fullName evidence="2">Uncharacterized protein</fullName>
    </submittedName>
</protein>
<proteinExistence type="predicted"/>
<name>A0A1L9PPE9_ASPVE</name>
<dbReference type="EMBL" id="KV878130">
    <property type="protein sequence ID" value="OJJ03373.1"/>
    <property type="molecule type" value="Genomic_DNA"/>
</dbReference>
<dbReference type="AlphaFoldDB" id="A0A1L9PPE9"/>
<reference evidence="3" key="1">
    <citation type="journal article" date="2017" name="Genome Biol.">
        <title>Comparative genomics reveals high biological diversity and specific adaptations in the industrially and medically important fungal genus Aspergillus.</title>
        <authorList>
            <person name="de Vries R.P."/>
            <person name="Riley R."/>
            <person name="Wiebenga A."/>
            <person name="Aguilar-Osorio G."/>
            <person name="Amillis S."/>
            <person name="Uchima C.A."/>
            <person name="Anderluh G."/>
            <person name="Asadollahi M."/>
            <person name="Askin M."/>
            <person name="Barry K."/>
            <person name="Battaglia E."/>
            <person name="Bayram O."/>
            <person name="Benocci T."/>
            <person name="Braus-Stromeyer S.A."/>
            <person name="Caldana C."/>
            <person name="Canovas D."/>
            <person name="Cerqueira G.C."/>
            <person name="Chen F."/>
            <person name="Chen W."/>
            <person name="Choi C."/>
            <person name="Clum A."/>
            <person name="Dos Santos R.A."/>
            <person name="Damasio A.R."/>
            <person name="Diallinas G."/>
            <person name="Emri T."/>
            <person name="Fekete E."/>
            <person name="Flipphi M."/>
            <person name="Freyberg S."/>
            <person name="Gallo A."/>
            <person name="Gournas C."/>
            <person name="Habgood R."/>
            <person name="Hainaut M."/>
            <person name="Harispe M.L."/>
            <person name="Henrissat B."/>
            <person name="Hilden K.S."/>
            <person name="Hope R."/>
            <person name="Hossain A."/>
            <person name="Karabika E."/>
            <person name="Karaffa L."/>
            <person name="Karanyi Z."/>
            <person name="Krasevec N."/>
            <person name="Kuo A."/>
            <person name="Kusch H."/>
            <person name="LaButti K."/>
            <person name="Lagendijk E.L."/>
            <person name="Lapidus A."/>
            <person name="Levasseur A."/>
            <person name="Lindquist E."/>
            <person name="Lipzen A."/>
            <person name="Logrieco A.F."/>
            <person name="MacCabe A."/>
            <person name="Maekelae M.R."/>
            <person name="Malavazi I."/>
            <person name="Melin P."/>
            <person name="Meyer V."/>
            <person name="Mielnichuk N."/>
            <person name="Miskei M."/>
            <person name="Molnar A.P."/>
            <person name="Mule G."/>
            <person name="Ngan C.Y."/>
            <person name="Orejas M."/>
            <person name="Orosz E."/>
            <person name="Ouedraogo J.P."/>
            <person name="Overkamp K.M."/>
            <person name="Park H.-S."/>
            <person name="Perrone G."/>
            <person name="Piumi F."/>
            <person name="Punt P.J."/>
            <person name="Ram A.F."/>
            <person name="Ramon A."/>
            <person name="Rauscher S."/>
            <person name="Record E."/>
            <person name="Riano-Pachon D.M."/>
            <person name="Robert V."/>
            <person name="Roehrig J."/>
            <person name="Ruller R."/>
            <person name="Salamov A."/>
            <person name="Salih N.S."/>
            <person name="Samson R.A."/>
            <person name="Sandor E."/>
            <person name="Sanguinetti M."/>
            <person name="Schuetze T."/>
            <person name="Sepcic K."/>
            <person name="Shelest E."/>
            <person name="Sherlock G."/>
            <person name="Sophianopoulou V."/>
            <person name="Squina F.M."/>
            <person name="Sun H."/>
            <person name="Susca A."/>
            <person name="Todd R.B."/>
            <person name="Tsang A."/>
            <person name="Unkles S.E."/>
            <person name="van de Wiele N."/>
            <person name="van Rossen-Uffink D."/>
            <person name="Oliveira J.V."/>
            <person name="Vesth T.C."/>
            <person name="Visser J."/>
            <person name="Yu J.-H."/>
            <person name="Zhou M."/>
            <person name="Andersen M.R."/>
            <person name="Archer D.B."/>
            <person name="Baker S.E."/>
            <person name="Benoit I."/>
            <person name="Brakhage A.A."/>
            <person name="Braus G.H."/>
            <person name="Fischer R."/>
            <person name="Frisvad J.C."/>
            <person name="Goldman G.H."/>
            <person name="Houbraken J."/>
            <person name="Oakley B."/>
            <person name="Pocsi I."/>
            <person name="Scazzocchio C."/>
            <person name="Seiboth B."/>
            <person name="vanKuyk P.A."/>
            <person name="Wortman J."/>
            <person name="Dyer P.S."/>
            <person name="Grigoriev I.V."/>
        </authorList>
    </citation>
    <scope>NUCLEOTIDE SEQUENCE [LARGE SCALE GENOMIC DNA]</scope>
    <source>
        <strain evidence="3">CBS 583.65</strain>
    </source>
</reference>
<dbReference type="VEuPathDB" id="FungiDB:ASPVEDRAFT_29894"/>
<accession>A0A1L9PPE9</accession>
<evidence type="ECO:0000313" key="2">
    <source>
        <dbReference type="EMBL" id="OJJ03373.1"/>
    </source>
</evidence>
<dbReference type="Proteomes" id="UP000184073">
    <property type="component" value="Unassembled WGS sequence"/>
</dbReference>
<feature type="compositionally biased region" description="Polar residues" evidence="1">
    <location>
        <begin position="1"/>
        <end position="35"/>
    </location>
</feature>
<dbReference type="RefSeq" id="XP_040669135.1">
    <property type="nucleotide sequence ID" value="XM_040810287.1"/>
</dbReference>
<dbReference type="OrthoDB" id="10556550at2759"/>
<dbReference type="GeneID" id="63725798"/>
<keyword evidence="3" id="KW-1185">Reference proteome</keyword>
<sequence length="295" mass="33172">MSSTHTPQQPSNQSEPAASTCSSQPDASTTVSERNPLNKGDSEGADESTVEHKHLTGWSTQPSTSTKASDEEETEEMALQTAQSRFAIALSNGTPFELTSRQFQAVAKALEKSCTMNSPEGTSWTSSERRVRFLALIGDYAGRLFKEIRHAARKQEGCRPFPRTAKDLRQKMEEDLKAAEHPMPEGSLKEKSMSTTEKVRKCIDYLNANSTEVRALDLDNSTVLLAAQLYEERNQEFHCQVRNGKSEAQRISEDHQRKVDNNRGWYFDTEKAGDKLFIERIQRIMAFYPASTEKP</sequence>
<gene>
    <name evidence="2" type="ORF">ASPVEDRAFT_29894</name>
</gene>
<feature type="compositionally biased region" description="Polar residues" evidence="1">
    <location>
        <begin position="57"/>
        <end position="67"/>
    </location>
</feature>
<organism evidence="2 3">
    <name type="scientific">Aspergillus versicolor CBS 583.65</name>
    <dbReference type="NCBI Taxonomy" id="1036611"/>
    <lineage>
        <taxon>Eukaryota</taxon>
        <taxon>Fungi</taxon>
        <taxon>Dikarya</taxon>
        <taxon>Ascomycota</taxon>
        <taxon>Pezizomycotina</taxon>
        <taxon>Eurotiomycetes</taxon>
        <taxon>Eurotiomycetidae</taxon>
        <taxon>Eurotiales</taxon>
        <taxon>Aspergillaceae</taxon>
        <taxon>Aspergillus</taxon>
        <taxon>Aspergillus subgen. Nidulantes</taxon>
    </lineage>
</organism>
<evidence type="ECO:0000256" key="1">
    <source>
        <dbReference type="SAM" id="MobiDB-lite"/>
    </source>
</evidence>
<feature type="region of interest" description="Disordered" evidence="1">
    <location>
        <begin position="1"/>
        <end position="79"/>
    </location>
</feature>